<evidence type="ECO:0000256" key="8">
    <source>
        <dbReference type="ARBA" id="ARBA00023315"/>
    </source>
</evidence>
<keyword evidence="5 11" id="KW-0472">Membrane</keyword>
<evidence type="ECO:0000256" key="3">
    <source>
        <dbReference type="ARBA" id="ARBA00022692"/>
    </source>
</evidence>
<keyword evidence="4 11" id="KW-1133">Transmembrane helix</keyword>
<dbReference type="OMA" id="YCVWIGT"/>
<reference evidence="14" key="1">
    <citation type="submission" date="2016-03" db="EMBL/GenBank/DDBJ databases">
        <authorList>
            <person name="Devillers H."/>
        </authorList>
    </citation>
    <scope>NUCLEOTIDE SEQUENCE [LARGE SCALE GENOMIC DNA]</scope>
</reference>
<dbReference type="InterPro" id="IPR039859">
    <property type="entry name" value="PFA4/ZDH16/20/ERF2-like"/>
</dbReference>
<dbReference type="PANTHER" id="PTHR22883">
    <property type="entry name" value="ZINC FINGER DHHC DOMAIN CONTAINING PROTEIN"/>
    <property type="match status" value="1"/>
</dbReference>
<feature type="domain" description="Palmitoyltransferase DHHC" evidence="12">
    <location>
        <begin position="125"/>
        <end position="243"/>
    </location>
</feature>
<dbReference type="InterPro" id="IPR001594">
    <property type="entry name" value="Palmitoyltrfase_DHHC"/>
</dbReference>
<evidence type="ECO:0000256" key="7">
    <source>
        <dbReference type="ARBA" id="ARBA00023288"/>
    </source>
</evidence>
<keyword evidence="3 11" id="KW-0812">Transmembrane</keyword>
<dbReference type="PANTHER" id="PTHR22883:SF23">
    <property type="entry name" value="PALMITOYLTRANSFERASE ZDHHC6"/>
    <property type="match status" value="1"/>
</dbReference>
<dbReference type="GO" id="GO:0006612">
    <property type="term" value="P:protein targeting to membrane"/>
    <property type="evidence" value="ECO:0007669"/>
    <property type="project" value="TreeGrafter"/>
</dbReference>
<keyword evidence="2 11" id="KW-0808">Transferase</keyword>
<evidence type="ECO:0000256" key="6">
    <source>
        <dbReference type="ARBA" id="ARBA00023139"/>
    </source>
</evidence>
<evidence type="ECO:0000256" key="11">
    <source>
        <dbReference type="RuleBase" id="RU079119"/>
    </source>
</evidence>
<keyword evidence="8 11" id="KW-0012">Acyltransferase</keyword>
<evidence type="ECO:0000313" key="13">
    <source>
        <dbReference type="EMBL" id="SCW02764.1"/>
    </source>
</evidence>
<feature type="transmembrane region" description="Helical" evidence="11">
    <location>
        <begin position="207"/>
        <end position="227"/>
    </location>
</feature>
<name>A0A1G4MFS0_LACFM</name>
<comment type="catalytic activity">
    <reaction evidence="10 11">
        <text>L-cysteinyl-[protein] + hexadecanoyl-CoA = S-hexadecanoyl-L-cysteinyl-[protein] + CoA</text>
        <dbReference type="Rhea" id="RHEA:36683"/>
        <dbReference type="Rhea" id="RHEA-COMP:10131"/>
        <dbReference type="Rhea" id="RHEA-COMP:11032"/>
        <dbReference type="ChEBI" id="CHEBI:29950"/>
        <dbReference type="ChEBI" id="CHEBI:57287"/>
        <dbReference type="ChEBI" id="CHEBI:57379"/>
        <dbReference type="ChEBI" id="CHEBI:74151"/>
        <dbReference type="EC" id="2.3.1.225"/>
    </reaction>
</comment>
<evidence type="ECO:0000256" key="5">
    <source>
        <dbReference type="ARBA" id="ARBA00023136"/>
    </source>
</evidence>
<dbReference type="GO" id="GO:0005794">
    <property type="term" value="C:Golgi apparatus"/>
    <property type="evidence" value="ECO:0007669"/>
    <property type="project" value="TreeGrafter"/>
</dbReference>
<dbReference type="Proteomes" id="UP000190831">
    <property type="component" value="Chromosome F"/>
</dbReference>
<feature type="transmembrane region" description="Helical" evidence="11">
    <location>
        <begin position="51"/>
        <end position="76"/>
    </location>
</feature>
<dbReference type="GO" id="GO:0016020">
    <property type="term" value="C:membrane"/>
    <property type="evidence" value="ECO:0007669"/>
    <property type="project" value="UniProtKB-SubCell"/>
</dbReference>
<evidence type="ECO:0000256" key="1">
    <source>
        <dbReference type="ARBA" id="ARBA00004141"/>
    </source>
</evidence>
<keyword evidence="14" id="KW-1185">Reference proteome</keyword>
<dbReference type="EMBL" id="LT598490">
    <property type="protein sequence ID" value="SCW02764.1"/>
    <property type="molecule type" value="Genomic_DNA"/>
</dbReference>
<dbReference type="OrthoDB" id="331948at2759"/>
<keyword evidence="6" id="KW-0564">Palmitate</keyword>
<proteinExistence type="inferred from homology"/>
<comment type="similarity">
    <text evidence="9">Belongs to the DHHC palmitoyltransferase family. PFA5 subfamily.</text>
</comment>
<protein>
    <recommendedName>
        <fullName evidence="11">Palmitoyltransferase</fullName>
        <ecNumber evidence="11">2.3.1.225</ecNumber>
    </recommendedName>
</protein>
<comment type="subcellular location">
    <subcellularLocation>
        <location evidence="1">Membrane</location>
        <topology evidence="1">Multi-pass membrane protein</topology>
    </subcellularLocation>
</comment>
<dbReference type="GO" id="GO:0019706">
    <property type="term" value="F:protein-cysteine S-palmitoyltransferase activity"/>
    <property type="evidence" value="ECO:0007669"/>
    <property type="project" value="UniProtKB-EC"/>
</dbReference>
<sequence length="365" mass="42762">MRFNRPKITYFRLNRFCVPVIVFALIIYATWAYCHKFCYDQVYVALNHKSIAIGLIVAEIILALLVFGIWLQLVLIGPGKQPRVPPFRIVQDLGEEISSIDDEKPLSSIIPPDVYQCDPQGYPIWCSTCQSLKMERTHHSSTLGYCISRFDHYCVWIGTVVGRKNYRLFIQFNLYCDMLFCLIIISICCYLPRIVHQHKRLPQVNPNILITLGLDCVGFLMVTPLLLSHIYYMMTNRTSIEILATKRHAKATQTWFCYYNAVDGYRYVVEFLPREMQDFWNKHKILINIKEFLGQNAFMWLIPIGSNIEDHDAITTNFDDILGPYRETISQRFREIIEHKIEKGEYVKSMRVYGDRCRDTLDHSV</sequence>
<comment type="domain">
    <text evidence="11">The DHHC domain is required for palmitoyltransferase activity.</text>
</comment>
<evidence type="ECO:0000256" key="9">
    <source>
        <dbReference type="ARBA" id="ARBA00038298"/>
    </source>
</evidence>
<evidence type="ECO:0000256" key="4">
    <source>
        <dbReference type="ARBA" id="ARBA00022989"/>
    </source>
</evidence>
<evidence type="ECO:0000256" key="10">
    <source>
        <dbReference type="ARBA" id="ARBA00048048"/>
    </source>
</evidence>
<dbReference type="EC" id="2.3.1.225" evidence="11"/>
<dbReference type="AlphaFoldDB" id="A0A1G4MFS0"/>
<gene>
    <name evidence="13" type="ORF">LAFE_0F13762G</name>
</gene>
<accession>A0A1G4MFS0</accession>
<keyword evidence="7" id="KW-0449">Lipoprotein</keyword>
<evidence type="ECO:0000259" key="12">
    <source>
        <dbReference type="Pfam" id="PF01529"/>
    </source>
</evidence>
<organism evidence="13 14">
    <name type="scientific">Lachancea fermentati</name>
    <name type="common">Zygosaccharomyces fermentati</name>
    <dbReference type="NCBI Taxonomy" id="4955"/>
    <lineage>
        <taxon>Eukaryota</taxon>
        <taxon>Fungi</taxon>
        <taxon>Dikarya</taxon>
        <taxon>Ascomycota</taxon>
        <taxon>Saccharomycotina</taxon>
        <taxon>Saccharomycetes</taxon>
        <taxon>Saccharomycetales</taxon>
        <taxon>Saccharomycetaceae</taxon>
        <taxon>Lachancea</taxon>
    </lineage>
</organism>
<feature type="transmembrane region" description="Helical" evidence="11">
    <location>
        <begin position="12"/>
        <end position="31"/>
    </location>
</feature>
<evidence type="ECO:0000256" key="2">
    <source>
        <dbReference type="ARBA" id="ARBA00022679"/>
    </source>
</evidence>
<dbReference type="PROSITE" id="PS50216">
    <property type="entry name" value="DHHC"/>
    <property type="match status" value="1"/>
</dbReference>
<dbReference type="GO" id="GO:0005783">
    <property type="term" value="C:endoplasmic reticulum"/>
    <property type="evidence" value="ECO:0007669"/>
    <property type="project" value="TreeGrafter"/>
</dbReference>
<feature type="transmembrane region" description="Helical" evidence="11">
    <location>
        <begin position="172"/>
        <end position="195"/>
    </location>
</feature>
<dbReference type="Pfam" id="PF01529">
    <property type="entry name" value="DHHC"/>
    <property type="match status" value="1"/>
</dbReference>
<dbReference type="STRING" id="4955.A0A1G4MFS0"/>
<evidence type="ECO:0000313" key="14">
    <source>
        <dbReference type="Proteomes" id="UP000190831"/>
    </source>
</evidence>